<proteinExistence type="predicted"/>
<reference evidence="1 2" key="1">
    <citation type="submission" date="2021-07" db="EMBL/GenBank/DDBJ databases">
        <authorList>
            <person name="Palmer J.M."/>
        </authorList>
    </citation>
    <scope>NUCLEOTIDE SEQUENCE [LARGE SCALE GENOMIC DNA]</scope>
    <source>
        <strain evidence="1 2">AT_MEX2019</strain>
        <tissue evidence="1">Muscle</tissue>
    </source>
</reference>
<dbReference type="EMBL" id="JAHUTI010073623">
    <property type="protein sequence ID" value="MED6256222.1"/>
    <property type="molecule type" value="Genomic_DNA"/>
</dbReference>
<name>A0ABU7C0G3_9TELE</name>
<accession>A0ABU7C0G3</accession>
<organism evidence="1 2">
    <name type="scientific">Ataeniobius toweri</name>
    <dbReference type="NCBI Taxonomy" id="208326"/>
    <lineage>
        <taxon>Eukaryota</taxon>
        <taxon>Metazoa</taxon>
        <taxon>Chordata</taxon>
        <taxon>Craniata</taxon>
        <taxon>Vertebrata</taxon>
        <taxon>Euteleostomi</taxon>
        <taxon>Actinopterygii</taxon>
        <taxon>Neopterygii</taxon>
        <taxon>Teleostei</taxon>
        <taxon>Neoteleostei</taxon>
        <taxon>Acanthomorphata</taxon>
        <taxon>Ovalentaria</taxon>
        <taxon>Atherinomorphae</taxon>
        <taxon>Cyprinodontiformes</taxon>
        <taxon>Goodeidae</taxon>
        <taxon>Ataeniobius</taxon>
    </lineage>
</organism>
<keyword evidence="2" id="KW-1185">Reference proteome</keyword>
<evidence type="ECO:0000313" key="1">
    <source>
        <dbReference type="EMBL" id="MED6256222.1"/>
    </source>
</evidence>
<sequence length="110" mass="12651">MCVETKTFCTYNNNKPWFTSAFSHGDAPAVWNGLKNLAVYRSPSPTLNRILVWQINRMASTAGMKAAVHTSTQHTQFRHKYTPFRHKFLPYTNHPHLCLPLTLCGSQRKM</sequence>
<evidence type="ECO:0000313" key="2">
    <source>
        <dbReference type="Proteomes" id="UP001345963"/>
    </source>
</evidence>
<comment type="caution">
    <text evidence="1">The sequence shown here is derived from an EMBL/GenBank/DDBJ whole genome shotgun (WGS) entry which is preliminary data.</text>
</comment>
<dbReference type="Proteomes" id="UP001345963">
    <property type="component" value="Unassembled WGS sequence"/>
</dbReference>
<gene>
    <name evidence="1" type="ORF">ATANTOWER_022068</name>
</gene>
<protein>
    <submittedName>
        <fullName evidence="1">Uncharacterized protein</fullName>
    </submittedName>
</protein>